<protein>
    <submittedName>
        <fullName evidence="1">Uncharacterized protein</fullName>
    </submittedName>
</protein>
<accession>A0ACC1RKJ6</accession>
<evidence type="ECO:0000313" key="2">
    <source>
        <dbReference type="Proteomes" id="UP001148662"/>
    </source>
</evidence>
<keyword evidence="2" id="KW-1185">Reference proteome</keyword>
<name>A0ACC1RKJ6_9APHY</name>
<proteinExistence type="predicted"/>
<dbReference type="Proteomes" id="UP001148662">
    <property type="component" value="Unassembled WGS sequence"/>
</dbReference>
<gene>
    <name evidence="1" type="ORF">NM688_g9316</name>
</gene>
<dbReference type="EMBL" id="JANHOG010002854">
    <property type="protein sequence ID" value="KAJ3519333.1"/>
    <property type="molecule type" value="Genomic_DNA"/>
</dbReference>
<reference evidence="1" key="1">
    <citation type="submission" date="2022-07" db="EMBL/GenBank/DDBJ databases">
        <title>Genome Sequence of Phlebia brevispora.</title>
        <authorList>
            <person name="Buettner E."/>
        </authorList>
    </citation>
    <scope>NUCLEOTIDE SEQUENCE</scope>
    <source>
        <strain evidence="1">MPL23</strain>
    </source>
</reference>
<evidence type="ECO:0000313" key="1">
    <source>
        <dbReference type="EMBL" id="KAJ3519333.1"/>
    </source>
</evidence>
<organism evidence="1 2">
    <name type="scientific">Phlebia brevispora</name>
    <dbReference type="NCBI Taxonomy" id="194682"/>
    <lineage>
        <taxon>Eukaryota</taxon>
        <taxon>Fungi</taxon>
        <taxon>Dikarya</taxon>
        <taxon>Basidiomycota</taxon>
        <taxon>Agaricomycotina</taxon>
        <taxon>Agaricomycetes</taxon>
        <taxon>Polyporales</taxon>
        <taxon>Meruliaceae</taxon>
        <taxon>Phlebia</taxon>
    </lineage>
</organism>
<comment type="caution">
    <text evidence="1">The sequence shown here is derived from an EMBL/GenBank/DDBJ whole genome shotgun (WGS) entry which is preliminary data.</text>
</comment>
<sequence>MISSLVLFAVFCSLARASSPPRRTSMSLHGYVSSIPSGFVDNGPADPNSFLDLRIALVQGDSGGLIEALHNISTPGNPSFGQHLSSNETAKFTAPSPQAVAAVSSWLQGAALNASTITPARDWLQFNTTVSIANELLGANFSVFTHRATGEQVVRTLNYSVPTDLVGHIDFVHPTISVIALINVERDKANKRPLGFLNEFLYSNPQAFEDITAGANPGCGTGGFPAGENWDAVTGLGTPKFDALKTAALAW</sequence>